<keyword evidence="4" id="KW-1003">Cell membrane</keyword>
<feature type="transmembrane region" description="Helical" evidence="9">
    <location>
        <begin position="242"/>
        <end position="261"/>
    </location>
</feature>
<protein>
    <submittedName>
        <fullName evidence="10">Sodium:alanine symporter</fullName>
    </submittedName>
</protein>
<organism evidence="10 11">
    <name type="scientific">Aquisalinus flavus</name>
    <dbReference type="NCBI Taxonomy" id="1526572"/>
    <lineage>
        <taxon>Bacteria</taxon>
        <taxon>Pseudomonadati</taxon>
        <taxon>Pseudomonadota</taxon>
        <taxon>Alphaproteobacteria</taxon>
        <taxon>Parvularculales</taxon>
        <taxon>Parvularculaceae</taxon>
        <taxon>Aquisalinus</taxon>
    </lineage>
</organism>
<dbReference type="GO" id="GO:0005283">
    <property type="term" value="F:amino acid:sodium symporter activity"/>
    <property type="evidence" value="ECO:0007669"/>
    <property type="project" value="InterPro"/>
</dbReference>
<comment type="caution">
    <text evidence="10">The sequence shown here is derived from an EMBL/GenBank/DDBJ whole genome shotgun (WGS) entry which is preliminary data.</text>
</comment>
<feature type="transmembrane region" description="Helical" evidence="9">
    <location>
        <begin position="178"/>
        <end position="199"/>
    </location>
</feature>
<keyword evidence="7 9" id="KW-1133">Transmembrane helix</keyword>
<dbReference type="Gene3D" id="1.20.1740.10">
    <property type="entry name" value="Amino acid/polyamine transporter I"/>
    <property type="match status" value="1"/>
</dbReference>
<dbReference type="Pfam" id="PF01235">
    <property type="entry name" value="Na_Ala_symp"/>
    <property type="match status" value="1"/>
</dbReference>
<keyword evidence="8 9" id="KW-0472">Membrane</keyword>
<evidence type="ECO:0000256" key="7">
    <source>
        <dbReference type="ARBA" id="ARBA00022989"/>
    </source>
</evidence>
<reference evidence="10" key="1">
    <citation type="journal article" date="2014" name="Int. J. Syst. Evol. Microbiol.">
        <title>Complete genome sequence of Corynebacterium casei LMG S-19264T (=DSM 44701T), isolated from a smear-ripened cheese.</title>
        <authorList>
            <consortium name="US DOE Joint Genome Institute (JGI-PGF)"/>
            <person name="Walter F."/>
            <person name="Albersmeier A."/>
            <person name="Kalinowski J."/>
            <person name="Ruckert C."/>
        </authorList>
    </citation>
    <scope>NUCLEOTIDE SEQUENCE</scope>
    <source>
        <strain evidence="10">CGMCC 1.12921</strain>
    </source>
</reference>
<dbReference type="Proteomes" id="UP000613582">
    <property type="component" value="Unassembled WGS sequence"/>
</dbReference>
<feature type="transmembrane region" description="Helical" evidence="9">
    <location>
        <begin position="299"/>
        <end position="319"/>
    </location>
</feature>
<sequence>MIGFLNDFLWGSVLIYVLIPIGLWFTIQSRFVQVRHFIHMFSIFGEAFGKAEDGKPTSFQALALSVAGRVGAGNIAGVAVAISLGGPGAIFWMWVVGLVGMATSFFECTLAQAYKRLEPDTGTFRGGPAYYIKHGLSKRLGKGAIWLAGFYSILLLVTFGFAFSVLQSYAISTSMADAFSVPPIATGLALAAVIALVIFGGINRITAVTEYVVPIMALIYIVMVVVVIAMNASELPSVFSRIFAGAFGLDAAIGGGIGAAVTNGMRRGLFSNEAGLGSAPNVAAVAHVRHPARQGVVQALSVFIDTMLICTCTASIILLSDIQPMTTDLDGVVLTQNALADHIGGWAQGFIAFALLLFVFSSIMYNYFLGENALSFFSRDHKLTYHLFRIATLGFIVVGATIDFGSAFAFADLTMGVLALTNLFALILLFPIGLRLMRDFDAKARGGREPGFEAGEFPDLDLDATAWPVSTHSSRKE</sequence>
<evidence type="ECO:0000256" key="3">
    <source>
        <dbReference type="ARBA" id="ARBA00022448"/>
    </source>
</evidence>
<evidence type="ECO:0000256" key="6">
    <source>
        <dbReference type="ARBA" id="ARBA00022847"/>
    </source>
</evidence>
<dbReference type="AlphaFoldDB" id="A0A8J2V1Y9"/>
<evidence type="ECO:0000313" key="11">
    <source>
        <dbReference type="Proteomes" id="UP000613582"/>
    </source>
</evidence>
<name>A0A8J2V1Y9_9PROT</name>
<dbReference type="NCBIfam" id="TIGR00835">
    <property type="entry name" value="agcS"/>
    <property type="match status" value="1"/>
</dbReference>
<evidence type="ECO:0000256" key="5">
    <source>
        <dbReference type="ARBA" id="ARBA00022692"/>
    </source>
</evidence>
<keyword evidence="9" id="KW-0997">Cell inner membrane</keyword>
<keyword evidence="11" id="KW-1185">Reference proteome</keyword>
<feature type="transmembrane region" description="Helical" evidence="9">
    <location>
        <begin position="211"/>
        <end position="230"/>
    </location>
</feature>
<dbReference type="EMBL" id="BMGH01000001">
    <property type="protein sequence ID" value="GGD06406.1"/>
    <property type="molecule type" value="Genomic_DNA"/>
</dbReference>
<comment type="subcellular location">
    <subcellularLocation>
        <location evidence="9">Cell inner membrane</location>
        <topology evidence="9">Multi-pass membrane protein</topology>
    </subcellularLocation>
    <subcellularLocation>
        <location evidence="1">Cell membrane</location>
        <topology evidence="1">Multi-pass membrane protein</topology>
    </subcellularLocation>
</comment>
<dbReference type="PANTHER" id="PTHR30330">
    <property type="entry name" value="AGSS FAMILY TRANSPORTER, SODIUM-ALANINE"/>
    <property type="match status" value="1"/>
</dbReference>
<reference evidence="10" key="2">
    <citation type="submission" date="2020-09" db="EMBL/GenBank/DDBJ databases">
        <authorList>
            <person name="Sun Q."/>
            <person name="Zhou Y."/>
        </authorList>
    </citation>
    <scope>NUCLEOTIDE SEQUENCE</scope>
    <source>
        <strain evidence="10">CGMCC 1.12921</strain>
    </source>
</reference>
<comment type="similarity">
    <text evidence="2 9">Belongs to the alanine or glycine:cation symporter (AGCS) (TC 2.A.25) family.</text>
</comment>
<proteinExistence type="inferred from homology"/>
<evidence type="ECO:0000256" key="4">
    <source>
        <dbReference type="ARBA" id="ARBA00022475"/>
    </source>
</evidence>
<dbReference type="RefSeq" id="WP_188159096.1">
    <property type="nucleotide sequence ID" value="NZ_BMGH01000001.1"/>
</dbReference>
<dbReference type="PRINTS" id="PR00175">
    <property type="entry name" value="NAALASMPORT"/>
</dbReference>
<feature type="transmembrane region" description="Helical" evidence="9">
    <location>
        <begin position="61"/>
        <end position="84"/>
    </location>
</feature>
<evidence type="ECO:0000256" key="8">
    <source>
        <dbReference type="ARBA" id="ARBA00023136"/>
    </source>
</evidence>
<dbReference type="GO" id="GO:0005886">
    <property type="term" value="C:plasma membrane"/>
    <property type="evidence" value="ECO:0007669"/>
    <property type="project" value="UniProtKB-SubCell"/>
</dbReference>
<evidence type="ECO:0000256" key="2">
    <source>
        <dbReference type="ARBA" id="ARBA00009261"/>
    </source>
</evidence>
<dbReference type="InterPro" id="IPR001463">
    <property type="entry name" value="Na/Ala_symport"/>
</dbReference>
<feature type="transmembrane region" description="Helical" evidence="9">
    <location>
        <begin position="346"/>
        <end position="369"/>
    </location>
</feature>
<keyword evidence="6 9" id="KW-0769">Symport</keyword>
<evidence type="ECO:0000313" key="10">
    <source>
        <dbReference type="EMBL" id="GGD06406.1"/>
    </source>
</evidence>
<evidence type="ECO:0000256" key="1">
    <source>
        <dbReference type="ARBA" id="ARBA00004651"/>
    </source>
</evidence>
<feature type="transmembrane region" description="Helical" evidence="9">
    <location>
        <begin position="390"/>
        <end position="411"/>
    </location>
</feature>
<evidence type="ECO:0000256" key="9">
    <source>
        <dbReference type="RuleBase" id="RU363064"/>
    </source>
</evidence>
<feature type="transmembrane region" description="Helical" evidence="9">
    <location>
        <begin position="417"/>
        <end position="437"/>
    </location>
</feature>
<feature type="transmembrane region" description="Helical" evidence="9">
    <location>
        <begin position="143"/>
        <end position="166"/>
    </location>
</feature>
<accession>A0A8J2V1Y9</accession>
<dbReference type="FunFam" id="1.20.1740.10:FF:000004">
    <property type="entry name" value="Sodium:alanine symporter family protein"/>
    <property type="match status" value="1"/>
</dbReference>
<dbReference type="PANTHER" id="PTHR30330:SF1">
    <property type="entry name" value="AMINO-ACID CARRIER PROTEIN ALST"/>
    <property type="match status" value="1"/>
</dbReference>
<keyword evidence="3 9" id="KW-0813">Transport</keyword>
<keyword evidence="5 9" id="KW-0812">Transmembrane</keyword>
<feature type="transmembrane region" description="Helical" evidence="9">
    <location>
        <begin position="7"/>
        <end position="27"/>
    </location>
</feature>
<feature type="transmembrane region" description="Helical" evidence="9">
    <location>
        <begin position="90"/>
        <end position="110"/>
    </location>
</feature>
<gene>
    <name evidence="10" type="ORF">GCM10011342_14110</name>
</gene>